<dbReference type="Proteomes" id="UP000287394">
    <property type="component" value="Chromosome"/>
</dbReference>
<protein>
    <submittedName>
        <fullName evidence="1">Uncharacterized protein</fullName>
    </submittedName>
</protein>
<evidence type="ECO:0000313" key="1">
    <source>
        <dbReference type="EMBL" id="BDI32564.1"/>
    </source>
</evidence>
<dbReference type="AlphaFoldDB" id="A0A402D514"/>
<reference evidence="1 2" key="1">
    <citation type="journal article" date="2019" name="Int. J. Syst. Evol. Microbiol.">
        <title>Capsulimonas corticalis gen. nov., sp. nov., an aerobic capsulated bacterium, of a novel bacterial order, Capsulimonadales ord. nov., of the class Armatimonadia of the phylum Armatimonadetes.</title>
        <authorList>
            <person name="Li J."/>
            <person name="Kudo C."/>
            <person name="Tonouchi A."/>
        </authorList>
    </citation>
    <scope>NUCLEOTIDE SEQUENCE [LARGE SCALE GENOMIC DNA]</scope>
    <source>
        <strain evidence="1 2">AX-7</strain>
    </source>
</reference>
<gene>
    <name evidence="1" type="ORF">CCAX7_46150</name>
</gene>
<name>A0A402D514_9BACT</name>
<keyword evidence="2" id="KW-1185">Reference proteome</keyword>
<organism evidence="1 2">
    <name type="scientific">Capsulimonas corticalis</name>
    <dbReference type="NCBI Taxonomy" id="2219043"/>
    <lineage>
        <taxon>Bacteria</taxon>
        <taxon>Bacillati</taxon>
        <taxon>Armatimonadota</taxon>
        <taxon>Armatimonadia</taxon>
        <taxon>Capsulimonadales</taxon>
        <taxon>Capsulimonadaceae</taxon>
        <taxon>Capsulimonas</taxon>
    </lineage>
</organism>
<sequence>MSAETGKPIHGLVLNRRGFGAALCRQGNSLILIPLMPSMKVGGLPDETGKYSK</sequence>
<dbReference type="KEGG" id="ccot:CCAX7_46150"/>
<evidence type="ECO:0000313" key="2">
    <source>
        <dbReference type="Proteomes" id="UP000287394"/>
    </source>
</evidence>
<dbReference type="RefSeq" id="WP_165864610.1">
    <property type="nucleotide sequence ID" value="NZ_AP025739.1"/>
</dbReference>
<accession>A0A402D514</accession>
<dbReference type="EMBL" id="AP025739">
    <property type="protein sequence ID" value="BDI32564.1"/>
    <property type="molecule type" value="Genomic_DNA"/>
</dbReference>
<proteinExistence type="predicted"/>